<dbReference type="SUPFAM" id="SSF46689">
    <property type="entry name" value="Homeodomain-like"/>
    <property type="match status" value="1"/>
</dbReference>
<evidence type="ECO:0000313" key="3">
    <source>
        <dbReference type="Proteomes" id="UP001596915"/>
    </source>
</evidence>
<dbReference type="Proteomes" id="UP001596915">
    <property type="component" value="Unassembled WGS sequence"/>
</dbReference>
<proteinExistence type="predicted"/>
<comment type="caution">
    <text evidence="2">The sequence shown here is derived from an EMBL/GenBank/DDBJ whole genome shotgun (WGS) entry which is preliminary data.</text>
</comment>
<gene>
    <name evidence="2" type="ORF">ACFQ2K_12740</name>
</gene>
<dbReference type="Pfam" id="PF13518">
    <property type="entry name" value="HTH_28"/>
    <property type="match status" value="1"/>
</dbReference>
<reference evidence="3" key="1">
    <citation type="journal article" date="2019" name="Int. J. Syst. Evol. Microbiol.">
        <title>The Global Catalogue of Microorganisms (GCM) 10K type strain sequencing project: providing services to taxonomists for standard genome sequencing and annotation.</title>
        <authorList>
            <consortium name="The Broad Institute Genomics Platform"/>
            <consortium name="The Broad Institute Genome Sequencing Center for Infectious Disease"/>
            <person name="Wu L."/>
            <person name="Ma J."/>
        </authorList>
    </citation>
    <scope>NUCLEOTIDE SEQUENCE [LARGE SCALE GENOMIC DNA]</scope>
    <source>
        <strain evidence="3">JCM 12607</strain>
    </source>
</reference>
<evidence type="ECO:0000259" key="1">
    <source>
        <dbReference type="Pfam" id="PF13518"/>
    </source>
</evidence>
<dbReference type="InterPro" id="IPR055247">
    <property type="entry name" value="InsJ-like_HTH"/>
</dbReference>
<keyword evidence="3" id="KW-1185">Reference proteome</keyword>
<sequence>MLVTDAQRAVLEGWLHRRKAAQALAQRSRIVLECAEGQSIMEVFCRLRIAPDTVRTWRRRCAYRREFA</sequence>
<protein>
    <submittedName>
        <fullName evidence="2">Helix-turn-helix domain-containing protein</fullName>
    </submittedName>
</protein>
<name>A0ABW2WRH7_9ACTN</name>
<organism evidence="2 3">
    <name type="scientific">Streptomyces sanglieri</name>
    <dbReference type="NCBI Taxonomy" id="193460"/>
    <lineage>
        <taxon>Bacteria</taxon>
        <taxon>Bacillati</taxon>
        <taxon>Actinomycetota</taxon>
        <taxon>Actinomycetes</taxon>
        <taxon>Kitasatosporales</taxon>
        <taxon>Streptomycetaceae</taxon>
        <taxon>Streptomyces</taxon>
    </lineage>
</organism>
<accession>A0ABW2WRH7</accession>
<dbReference type="EMBL" id="JBHTGL010000008">
    <property type="protein sequence ID" value="MFD0623518.1"/>
    <property type="molecule type" value="Genomic_DNA"/>
</dbReference>
<feature type="domain" description="Insertion element IS150 protein InsJ-like helix-turn-helix" evidence="1">
    <location>
        <begin position="26"/>
        <end position="60"/>
    </location>
</feature>
<evidence type="ECO:0000313" key="2">
    <source>
        <dbReference type="EMBL" id="MFD0623518.1"/>
    </source>
</evidence>
<dbReference type="InterPro" id="IPR009057">
    <property type="entry name" value="Homeodomain-like_sf"/>
</dbReference>
<dbReference type="RefSeq" id="WP_266687135.1">
    <property type="nucleotide sequence ID" value="NZ_JASKYU010000521.1"/>
</dbReference>